<evidence type="ECO:0000256" key="1">
    <source>
        <dbReference type="SAM" id="MobiDB-lite"/>
    </source>
</evidence>
<name>A0A653EYY9_9MYCO</name>
<accession>A0A653EYY9</accession>
<reference evidence="2" key="1">
    <citation type="submission" date="2019-05" db="EMBL/GenBank/DDBJ databases">
        <authorList>
            <person name="Naeem R."/>
            <person name="Antony C."/>
            <person name="Guan Q."/>
        </authorList>
    </citation>
    <scope>NUCLEOTIDE SEQUENCE</scope>
    <source>
        <strain evidence="2">2</strain>
    </source>
</reference>
<organism evidence="2">
    <name type="scientific">Mycobacterium riyadhense</name>
    <dbReference type="NCBI Taxonomy" id="486698"/>
    <lineage>
        <taxon>Bacteria</taxon>
        <taxon>Bacillati</taxon>
        <taxon>Actinomycetota</taxon>
        <taxon>Actinomycetes</taxon>
        <taxon>Mycobacteriales</taxon>
        <taxon>Mycobacteriaceae</taxon>
        <taxon>Mycobacterium</taxon>
    </lineage>
</organism>
<evidence type="ECO:0000313" key="2">
    <source>
        <dbReference type="EMBL" id="VTP02553.1"/>
    </source>
</evidence>
<dbReference type="AlphaFoldDB" id="A0A653EYY9"/>
<feature type="region of interest" description="Disordered" evidence="1">
    <location>
        <begin position="1"/>
        <end position="36"/>
    </location>
</feature>
<protein>
    <submittedName>
        <fullName evidence="2">Uncharacterized protein</fullName>
    </submittedName>
</protein>
<dbReference type="EMBL" id="LR589136">
    <property type="protein sequence ID" value="VTP02553.1"/>
    <property type="molecule type" value="Genomic_DNA"/>
</dbReference>
<feature type="compositionally biased region" description="Basic residues" evidence="1">
    <location>
        <begin position="24"/>
        <end position="34"/>
    </location>
</feature>
<proteinExistence type="predicted"/>
<sequence>MAADTVCRGRAEVEGTKVPEPGRSRKPGGGRKRAEHHDGELVAALEALIAPDHSEGPGVAAALDVQVNAVAGRRADRAGHPVSDFVVRWLLH</sequence>
<feature type="compositionally biased region" description="Basic and acidic residues" evidence="1">
    <location>
        <begin position="7"/>
        <end position="23"/>
    </location>
</feature>
<gene>
    <name evidence="2" type="ORF">BIN_B_04574</name>
</gene>